<dbReference type="Pfam" id="PF00078">
    <property type="entry name" value="RVT_1"/>
    <property type="match status" value="1"/>
</dbReference>
<gene>
    <name evidence="3" type="ORF">GPM918_LOCUS26483</name>
    <name evidence="2" type="ORF">OVA965_LOCUS18939</name>
    <name evidence="5" type="ORF">SRO942_LOCUS26645</name>
    <name evidence="4" type="ORF">TMI583_LOCUS18955</name>
</gene>
<accession>A0A815AJV7</accession>
<dbReference type="EMBL" id="CAJOBA010009609">
    <property type="protein sequence ID" value="CAF3855203.1"/>
    <property type="molecule type" value="Genomic_DNA"/>
</dbReference>
<reference evidence="3" key="1">
    <citation type="submission" date="2021-02" db="EMBL/GenBank/DDBJ databases">
        <authorList>
            <person name="Nowell W R."/>
        </authorList>
    </citation>
    <scope>NUCLEOTIDE SEQUENCE</scope>
</reference>
<keyword evidence="6" id="KW-1185">Reference proteome</keyword>
<evidence type="ECO:0000313" key="5">
    <source>
        <dbReference type="EMBL" id="CAF4033641.1"/>
    </source>
</evidence>
<dbReference type="PANTHER" id="PTHR24559">
    <property type="entry name" value="TRANSPOSON TY3-I GAG-POL POLYPROTEIN"/>
    <property type="match status" value="1"/>
</dbReference>
<dbReference type="InterPro" id="IPR043128">
    <property type="entry name" value="Rev_trsase/Diguanyl_cyclase"/>
</dbReference>
<dbReference type="EMBL" id="CAJOBC010017634">
    <property type="protein sequence ID" value="CAF4033641.1"/>
    <property type="molecule type" value="Genomic_DNA"/>
</dbReference>
<comment type="caution">
    <text evidence="3">The sequence shown here is derived from an EMBL/GenBank/DDBJ whole genome shotgun (WGS) entry which is preliminary data.</text>
</comment>
<dbReference type="SUPFAM" id="SSF56672">
    <property type="entry name" value="DNA/RNA polymerases"/>
    <property type="match status" value="1"/>
</dbReference>
<dbReference type="EMBL" id="CAJNOQ010010688">
    <property type="protein sequence ID" value="CAF1258447.1"/>
    <property type="molecule type" value="Genomic_DNA"/>
</dbReference>
<dbReference type="EMBL" id="CAJNOK010009590">
    <property type="protein sequence ID" value="CAF1093627.1"/>
    <property type="molecule type" value="Genomic_DNA"/>
</dbReference>
<dbReference type="Proteomes" id="UP000663829">
    <property type="component" value="Unassembled WGS sequence"/>
</dbReference>
<evidence type="ECO:0000313" key="6">
    <source>
        <dbReference type="Proteomes" id="UP000663829"/>
    </source>
</evidence>
<name>A0A815AJV7_9BILA</name>
<evidence type="ECO:0000259" key="1">
    <source>
        <dbReference type="Pfam" id="PF00078"/>
    </source>
</evidence>
<dbReference type="InterPro" id="IPR043502">
    <property type="entry name" value="DNA/RNA_pol_sf"/>
</dbReference>
<dbReference type="Gene3D" id="3.30.70.270">
    <property type="match status" value="1"/>
</dbReference>
<dbReference type="OrthoDB" id="9996999at2759"/>
<dbReference type="Proteomes" id="UP000681722">
    <property type="component" value="Unassembled WGS sequence"/>
</dbReference>
<sequence length="165" mass="18849">MQGSEKHRKFYLNPLVDSPFNSKQKEASAKFSACCRKINTRRASPVYQRPYRVSESQKAAIKQKISTMLESGVIQHSSSPRACPIVLVKKKDGTEKFCIDYRKLSAFTTHDVYPIPRIDETLDALGKAQYFSSLDMALGYWQVQMAREDREKTAFVSPSGHYELM</sequence>
<evidence type="ECO:0000313" key="4">
    <source>
        <dbReference type="EMBL" id="CAF3855203.1"/>
    </source>
</evidence>
<evidence type="ECO:0000313" key="3">
    <source>
        <dbReference type="EMBL" id="CAF1258447.1"/>
    </source>
</evidence>
<dbReference type="InterPro" id="IPR000477">
    <property type="entry name" value="RT_dom"/>
</dbReference>
<dbReference type="Proteomes" id="UP000677228">
    <property type="component" value="Unassembled WGS sequence"/>
</dbReference>
<dbReference type="AlphaFoldDB" id="A0A815AJV7"/>
<dbReference type="Proteomes" id="UP000682733">
    <property type="component" value="Unassembled WGS sequence"/>
</dbReference>
<dbReference type="PANTHER" id="PTHR24559:SF444">
    <property type="entry name" value="REVERSE TRANSCRIPTASE DOMAIN-CONTAINING PROTEIN"/>
    <property type="match status" value="1"/>
</dbReference>
<dbReference type="CDD" id="cd01647">
    <property type="entry name" value="RT_LTR"/>
    <property type="match status" value="1"/>
</dbReference>
<evidence type="ECO:0000313" key="2">
    <source>
        <dbReference type="EMBL" id="CAF1093627.1"/>
    </source>
</evidence>
<dbReference type="Gene3D" id="3.10.10.10">
    <property type="entry name" value="HIV Type 1 Reverse Transcriptase, subunit A, domain 1"/>
    <property type="match status" value="1"/>
</dbReference>
<protein>
    <recommendedName>
        <fullName evidence="1">Reverse transcriptase domain-containing protein</fullName>
    </recommendedName>
</protein>
<proteinExistence type="predicted"/>
<feature type="domain" description="Reverse transcriptase" evidence="1">
    <location>
        <begin position="88"/>
        <end position="158"/>
    </location>
</feature>
<dbReference type="InterPro" id="IPR053134">
    <property type="entry name" value="RNA-dir_DNA_polymerase"/>
</dbReference>
<organism evidence="3 6">
    <name type="scientific">Didymodactylos carnosus</name>
    <dbReference type="NCBI Taxonomy" id="1234261"/>
    <lineage>
        <taxon>Eukaryota</taxon>
        <taxon>Metazoa</taxon>
        <taxon>Spiralia</taxon>
        <taxon>Gnathifera</taxon>
        <taxon>Rotifera</taxon>
        <taxon>Eurotatoria</taxon>
        <taxon>Bdelloidea</taxon>
        <taxon>Philodinida</taxon>
        <taxon>Philodinidae</taxon>
        <taxon>Didymodactylos</taxon>
    </lineage>
</organism>